<gene>
    <name evidence="1" type="ORF">Taro_049461</name>
</gene>
<dbReference type="OrthoDB" id="1158383at2759"/>
<dbReference type="AlphaFoldDB" id="A0A843XB22"/>
<comment type="caution">
    <text evidence="1">The sequence shown here is derived from an EMBL/GenBank/DDBJ whole genome shotgun (WGS) entry which is preliminary data.</text>
</comment>
<reference evidence="1" key="1">
    <citation type="submission" date="2017-07" db="EMBL/GenBank/DDBJ databases">
        <title>Taro Niue Genome Assembly and Annotation.</title>
        <authorList>
            <person name="Atibalentja N."/>
            <person name="Keating K."/>
            <person name="Fields C.J."/>
        </authorList>
    </citation>
    <scope>NUCLEOTIDE SEQUENCE</scope>
    <source>
        <strain evidence="1">Niue_2</strain>
        <tissue evidence="1">Leaf</tissue>
    </source>
</reference>
<dbReference type="EMBL" id="NMUH01007037">
    <property type="protein sequence ID" value="MQM16503.1"/>
    <property type="molecule type" value="Genomic_DNA"/>
</dbReference>
<dbReference type="Proteomes" id="UP000652761">
    <property type="component" value="Unassembled WGS sequence"/>
</dbReference>
<evidence type="ECO:0000313" key="1">
    <source>
        <dbReference type="EMBL" id="MQM16503.1"/>
    </source>
</evidence>
<keyword evidence="2" id="KW-1185">Reference proteome</keyword>
<name>A0A843XB22_COLES</name>
<evidence type="ECO:0000313" key="2">
    <source>
        <dbReference type="Proteomes" id="UP000652761"/>
    </source>
</evidence>
<proteinExistence type="predicted"/>
<protein>
    <submittedName>
        <fullName evidence="1">Uncharacterized protein</fullName>
    </submittedName>
</protein>
<sequence>MHFISIDRYCRLLVFQNHDLARMALSADRRFLAIDRQHVSVDRYAPNVVTNNATMVEYFILGLRPELQDVVIPLLCGTVEKSAQRAAILERTIQTRQSGGSGSFWLPQQSPGAKEVAGNKVFSKTEILGWRRRSHNKVLPLQLESAVVPLVVPLVGPVLPAGSVVATPLLPSLQTADLLSASAGTVQVPGTSSSTTAPKCLAGAGVETTAAAALPTATGRPATTEHQAARTAEVDHQPACARLQPTRPVRCPNDPLALELACVYMETPFSDTSVVAPMPGPSAPTKDLTIGTAAHGSEDAEGLTEQHTPRVKYTSLGNTAHRDAIYYGLVSSARRGRCRCDVSPVKEGMSFTKKPSMDYQSPTGSNSIIDLYV</sequence>
<accession>A0A843XB22</accession>
<organism evidence="1 2">
    <name type="scientific">Colocasia esculenta</name>
    <name type="common">Wild taro</name>
    <name type="synonym">Arum esculentum</name>
    <dbReference type="NCBI Taxonomy" id="4460"/>
    <lineage>
        <taxon>Eukaryota</taxon>
        <taxon>Viridiplantae</taxon>
        <taxon>Streptophyta</taxon>
        <taxon>Embryophyta</taxon>
        <taxon>Tracheophyta</taxon>
        <taxon>Spermatophyta</taxon>
        <taxon>Magnoliopsida</taxon>
        <taxon>Liliopsida</taxon>
        <taxon>Araceae</taxon>
        <taxon>Aroideae</taxon>
        <taxon>Colocasieae</taxon>
        <taxon>Colocasia</taxon>
    </lineage>
</organism>